<dbReference type="Proteomes" id="UP000179266">
    <property type="component" value="Unassembled WGS sequence"/>
</dbReference>
<dbReference type="AlphaFoldDB" id="A0A1F7S1G8"/>
<protein>
    <recommendedName>
        <fullName evidence="5">DUF4350 domain-containing protein</fullName>
    </recommendedName>
</protein>
<keyword evidence="2" id="KW-0812">Transmembrane</keyword>
<keyword evidence="2" id="KW-1133">Transmembrane helix</keyword>
<evidence type="ECO:0000256" key="2">
    <source>
        <dbReference type="SAM" id="Phobius"/>
    </source>
</evidence>
<feature type="region of interest" description="Disordered" evidence="1">
    <location>
        <begin position="130"/>
        <end position="156"/>
    </location>
</feature>
<evidence type="ECO:0008006" key="5">
    <source>
        <dbReference type="Google" id="ProtNLM"/>
    </source>
</evidence>
<accession>A0A1F7S1G8</accession>
<sequence length="431" mass="49444">MLKNKGFIIFFIIFLVGVFIYGLAKLLLLRFEAGDVYPPYSSLRTDPLGTKIFYEGLDNLDSVSIDRNYNELSMLVGNENKTIFYFGLSPANLKEFDVDSFRALETLVSTGSRCVISFYPMRRKDVRSSIFKSEDTKTGENGGDENDSEKLFDKENESRKLKEKARKLGLTSELHIVNILSASYWNIKFEYIQLSKADNTAEKSENIKNASLDILPESISWHSGLVFKDIDPLWQIIYEYKNKPVIIERKFGTGSIVISTDSYFVSNEAMRVERHPPLLAWLIGDKKKIICDETHLGVQKNPGIGTIARNLRLHGLLAAIMVLAVLFIWKNASSFIPPHDDEELIVKDLFSEGKDYSAGLTNLLRRNIPQADIIQTCYKEWKKSCLHDRWNLMDKLNRIEKIVKSENARSNNVNDIVSSYKRICRILDKRR</sequence>
<evidence type="ECO:0000313" key="3">
    <source>
        <dbReference type="EMBL" id="OGL47673.1"/>
    </source>
</evidence>
<evidence type="ECO:0000256" key="1">
    <source>
        <dbReference type="SAM" id="MobiDB-lite"/>
    </source>
</evidence>
<keyword evidence="2" id="KW-0472">Membrane</keyword>
<organism evidence="3 4">
    <name type="scientific">Candidatus Schekmanbacteria bacterium RBG_13_48_7</name>
    <dbReference type="NCBI Taxonomy" id="1817878"/>
    <lineage>
        <taxon>Bacteria</taxon>
        <taxon>Candidatus Schekmaniibacteriota</taxon>
    </lineage>
</organism>
<evidence type="ECO:0000313" key="4">
    <source>
        <dbReference type="Proteomes" id="UP000179266"/>
    </source>
</evidence>
<comment type="caution">
    <text evidence="3">The sequence shown here is derived from an EMBL/GenBank/DDBJ whole genome shotgun (WGS) entry which is preliminary data.</text>
</comment>
<proteinExistence type="predicted"/>
<dbReference type="EMBL" id="MGDD01000063">
    <property type="protein sequence ID" value="OGL47673.1"/>
    <property type="molecule type" value="Genomic_DNA"/>
</dbReference>
<reference evidence="3 4" key="1">
    <citation type="journal article" date="2016" name="Nat. Commun.">
        <title>Thousands of microbial genomes shed light on interconnected biogeochemical processes in an aquifer system.</title>
        <authorList>
            <person name="Anantharaman K."/>
            <person name="Brown C.T."/>
            <person name="Hug L.A."/>
            <person name="Sharon I."/>
            <person name="Castelle C.J."/>
            <person name="Probst A.J."/>
            <person name="Thomas B.C."/>
            <person name="Singh A."/>
            <person name="Wilkins M.J."/>
            <person name="Karaoz U."/>
            <person name="Brodie E.L."/>
            <person name="Williams K.H."/>
            <person name="Hubbard S.S."/>
            <person name="Banfield J.F."/>
        </authorList>
    </citation>
    <scope>NUCLEOTIDE SEQUENCE [LARGE SCALE GENOMIC DNA]</scope>
</reference>
<gene>
    <name evidence="3" type="ORF">A2161_19755</name>
</gene>
<name>A0A1F7S1G8_9BACT</name>
<feature type="transmembrane region" description="Helical" evidence="2">
    <location>
        <begin position="6"/>
        <end position="24"/>
    </location>
</feature>